<dbReference type="Pfam" id="PF13920">
    <property type="entry name" value="zf-C3HC4_3"/>
    <property type="match status" value="1"/>
</dbReference>
<protein>
    <recommendedName>
        <fullName evidence="6">RING-type domain-containing protein</fullName>
    </recommendedName>
</protein>
<evidence type="ECO:0000259" key="6">
    <source>
        <dbReference type="PROSITE" id="PS50089"/>
    </source>
</evidence>
<dbReference type="EMBL" id="JAYWIO010000006">
    <property type="protein sequence ID" value="KAK7257046.1"/>
    <property type="molecule type" value="Genomic_DNA"/>
</dbReference>
<dbReference type="PANTHER" id="PTHR42647">
    <property type="entry name" value="SBP (S-RIBONUCLEASE BINDING PROTEIN) FAMILY PROTEIN"/>
    <property type="match status" value="1"/>
</dbReference>
<dbReference type="InterPro" id="IPR013083">
    <property type="entry name" value="Znf_RING/FYVE/PHD"/>
</dbReference>
<dbReference type="PROSITE" id="PS50089">
    <property type="entry name" value="ZF_RING_2"/>
    <property type="match status" value="1"/>
</dbReference>
<dbReference type="Gene3D" id="3.30.40.10">
    <property type="entry name" value="Zinc/RING finger domain, C3HC4 (zinc finger)"/>
    <property type="match status" value="1"/>
</dbReference>
<evidence type="ECO:0000313" key="8">
    <source>
        <dbReference type="Proteomes" id="UP001372338"/>
    </source>
</evidence>
<keyword evidence="8" id="KW-1185">Reference proteome</keyword>
<gene>
    <name evidence="7" type="ORF">RIF29_30732</name>
</gene>
<dbReference type="GO" id="GO:0004842">
    <property type="term" value="F:ubiquitin-protein transferase activity"/>
    <property type="evidence" value="ECO:0007669"/>
    <property type="project" value="TreeGrafter"/>
</dbReference>
<name>A0AAN9EGV5_CROPI</name>
<evidence type="ECO:0000256" key="1">
    <source>
        <dbReference type="ARBA" id="ARBA00022723"/>
    </source>
</evidence>
<evidence type="ECO:0000256" key="3">
    <source>
        <dbReference type="ARBA" id="ARBA00022833"/>
    </source>
</evidence>
<comment type="caution">
    <text evidence="7">The sequence shown here is derived from an EMBL/GenBank/DDBJ whole genome shotgun (WGS) entry which is preliminary data.</text>
</comment>
<dbReference type="GO" id="GO:0008270">
    <property type="term" value="F:zinc ion binding"/>
    <property type="evidence" value="ECO:0007669"/>
    <property type="project" value="UniProtKB-KW"/>
</dbReference>
<dbReference type="GO" id="GO:0043067">
    <property type="term" value="P:regulation of programmed cell death"/>
    <property type="evidence" value="ECO:0007669"/>
    <property type="project" value="TreeGrafter"/>
</dbReference>
<evidence type="ECO:0000256" key="5">
    <source>
        <dbReference type="SAM" id="Coils"/>
    </source>
</evidence>
<dbReference type="PIRSF" id="PIRSF036836">
    <property type="entry name" value="RNase_bind_SBP1"/>
    <property type="match status" value="1"/>
</dbReference>
<keyword evidence="3" id="KW-0862">Zinc</keyword>
<keyword evidence="5" id="KW-0175">Coiled coil</keyword>
<dbReference type="PANTHER" id="PTHR42647:SF12">
    <property type="entry name" value="BOI-RELATED E3 UBIQUITIN-PROTEIN LIGASE 2-RELATED"/>
    <property type="match status" value="1"/>
</dbReference>
<dbReference type="Proteomes" id="UP001372338">
    <property type="component" value="Unassembled WGS sequence"/>
</dbReference>
<evidence type="ECO:0000256" key="4">
    <source>
        <dbReference type="PROSITE-ProRule" id="PRU00175"/>
    </source>
</evidence>
<accession>A0AAN9EGV5</accession>
<organism evidence="7 8">
    <name type="scientific">Crotalaria pallida</name>
    <name type="common">Smooth rattlebox</name>
    <name type="synonym">Crotalaria striata</name>
    <dbReference type="NCBI Taxonomy" id="3830"/>
    <lineage>
        <taxon>Eukaryota</taxon>
        <taxon>Viridiplantae</taxon>
        <taxon>Streptophyta</taxon>
        <taxon>Embryophyta</taxon>
        <taxon>Tracheophyta</taxon>
        <taxon>Spermatophyta</taxon>
        <taxon>Magnoliopsida</taxon>
        <taxon>eudicotyledons</taxon>
        <taxon>Gunneridae</taxon>
        <taxon>Pentapetalae</taxon>
        <taxon>rosids</taxon>
        <taxon>fabids</taxon>
        <taxon>Fabales</taxon>
        <taxon>Fabaceae</taxon>
        <taxon>Papilionoideae</taxon>
        <taxon>50 kb inversion clade</taxon>
        <taxon>genistoids sensu lato</taxon>
        <taxon>core genistoids</taxon>
        <taxon>Crotalarieae</taxon>
        <taxon>Crotalaria</taxon>
    </lineage>
</organism>
<feature type="coiled-coil region" evidence="5">
    <location>
        <begin position="159"/>
        <end position="205"/>
    </location>
</feature>
<keyword evidence="1" id="KW-0479">Metal-binding</keyword>
<sequence>MAVEAHHLNLFSSQLISNNREIMMNNPMDASMNLYNNNNNNNNNNYSSVLPLSGTTTASETLLPAAPPYNSLIADSFPPQKTMTGMKSDVSTLTYNTGNVPVVPVSRKRSIDSINYPLPYNNKNRATNFSFLGEDISLQIHHQQLDVDHLVSQHMEKVRMELEEKRKRQARRLMEAIEIGVMKRLKSKEEEIEKIEKMNYALEERVKSLCIENQIWRDLAQTNEATANALRTNLVQVLSQVRENDDGGGGAGEYDRAAEAEDAESCCGSNDNGDVRRIASAAAVMGAQDKECEEVGSTSARRVVAMNNNSNKESGNGRGLCRNCGKEESCVLILPCRHLCLCTACGSTLHTCPICHSFKNASLHVNLT</sequence>
<dbReference type="AlphaFoldDB" id="A0AAN9EGV5"/>
<dbReference type="InterPro" id="IPR001841">
    <property type="entry name" value="Znf_RING"/>
</dbReference>
<evidence type="ECO:0000313" key="7">
    <source>
        <dbReference type="EMBL" id="KAK7257046.1"/>
    </source>
</evidence>
<proteinExistence type="predicted"/>
<feature type="domain" description="RING-type" evidence="6">
    <location>
        <begin position="321"/>
        <end position="356"/>
    </location>
</feature>
<reference evidence="7 8" key="1">
    <citation type="submission" date="2024-01" db="EMBL/GenBank/DDBJ databases">
        <title>The genomes of 5 underutilized Papilionoideae crops provide insights into root nodulation and disease resistanc.</title>
        <authorList>
            <person name="Yuan L."/>
        </authorList>
    </citation>
    <scope>NUCLEOTIDE SEQUENCE [LARGE SCALE GENOMIC DNA]</scope>
    <source>
        <strain evidence="7">ZHUSHIDOU_FW_LH</strain>
        <tissue evidence="7">Leaf</tissue>
    </source>
</reference>
<dbReference type="CDD" id="cd16649">
    <property type="entry name" value="mRING-HC-C3HC5_CGRF1-like"/>
    <property type="match status" value="1"/>
</dbReference>
<evidence type="ECO:0000256" key="2">
    <source>
        <dbReference type="ARBA" id="ARBA00022771"/>
    </source>
</evidence>
<keyword evidence="2 4" id="KW-0863">Zinc-finger</keyword>